<reference evidence="1 2" key="1">
    <citation type="submission" date="2022-06" db="EMBL/GenBank/DDBJ databases">
        <title>Halogeometricum sp. a new haloarchaeum isolate from saline soil.</title>
        <authorList>
            <person name="Strakova D."/>
            <person name="Galisteo C."/>
            <person name="Sanchez-Porro C."/>
            <person name="Ventosa A."/>
        </authorList>
    </citation>
    <scope>NUCLEOTIDE SEQUENCE [LARGE SCALE GENOMIC DNA]</scope>
    <source>
        <strain evidence="2">S3BR25-2</strain>
    </source>
</reference>
<organism evidence="1 2">
    <name type="scientific">Halogeometricum luteum</name>
    <dbReference type="NCBI Taxonomy" id="2950537"/>
    <lineage>
        <taxon>Archaea</taxon>
        <taxon>Methanobacteriati</taxon>
        <taxon>Methanobacteriota</taxon>
        <taxon>Stenosarchaea group</taxon>
        <taxon>Halobacteria</taxon>
        <taxon>Halobacteriales</taxon>
        <taxon>Haloferacaceae</taxon>
        <taxon>Halogeometricum</taxon>
    </lineage>
</organism>
<evidence type="ECO:0008006" key="3">
    <source>
        <dbReference type="Google" id="ProtNLM"/>
    </source>
</evidence>
<dbReference type="SUPFAM" id="SSF53649">
    <property type="entry name" value="Alkaline phosphatase-like"/>
    <property type="match status" value="1"/>
</dbReference>
<dbReference type="InterPro" id="IPR017850">
    <property type="entry name" value="Alkaline_phosphatase_core_sf"/>
</dbReference>
<evidence type="ECO:0000313" key="2">
    <source>
        <dbReference type="Proteomes" id="UP001254813"/>
    </source>
</evidence>
<dbReference type="Proteomes" id="UP001254813">
    <property type="component" value="Unassembled WGS sequence"/>
</dbReference>
<gene>
    <name evidence="1" type="ORF">NDI79_08895</name>
</gene>
<dbReference type="Gene3D" id="3.40.720.10">
    <property type="entry name" value="Alkaline Phosphatase, subunit A"/>
    <property type="match status" value="1"/>
</dbReference>
<dbReference type="RefSeq" id="WP_310928127.1">
    <property type="nucleotide sequence ID" value="NZ_JAMQOQ010000002.1"/>
</dbReference>
<comment type="caution">
    <text evidence="1">The sequence shown here is derived from an EMBL/GenBank/DDBJ whole genome shotgun (WGS) entry which is preliminary data.</text>
</comment>
<keyword evidence="2" id="KW-1185">Reference proteome</keyword>
<sequence length="330" mass="38075">MHTDIRAWLREFPSEVKSGSSPKQALLKSLRGAFNGPYFSLTTRYPLGTNIYEREWDLLIVLDACRLDALRAVAPEYDYIELVSSIWSVGSASHEWICKTFTNEYRSEIENTSLVTTNPFVPQTFDDRVFPPKAYAIPFMSGKWDVVEKSTFQNLLQIHRHDYDEYFAAPPPEVVTDYAIQMAREDPAERMVLHYFQPHTPYISEAHREKRTLTPLEDDPWREMMQGRATREEAWELYMDNLRFVLDDIGRLLENIDAKRVVITADHGDLFGEMGGYGHPEGFVHPDLKRVPWALATGTDTGEVVPDVDTARQTDADYDVQERLEELGYL</sequence>
<proteinExistence type="predicted"/>
<dbReference type="EMBL" id="JAMQOQ010000002">
    <property type="protein sequence ID" value="MDS0294287.1"/>
    <property type="molecule type" value="Genomic_DNA"/>
</dbReference>
<accession>A0ABU2G0H1</accession>
<evidence type="ECO:0000313" key="1">
    <source>
        <dbReference type="EMBL" id="MDS0294287.1"/>
    </source>
</evidence>
<name>A0ABU2G0H1_9EURY</name>
<protein>
    <recommendedName>
        <fullName evidence="3">Sulfatase</fullName>
    </recommendedName>
</protein>